<keyword evidence="10" id="KW-0443">Lipid metabolism</keyword>
<dbReference type="PROSITE" id="PS51085">
    <property type="entry name" value="2FE2S_FER_2"/>
    <property type="match status" value="1"/>
</dbReference>
<evidence type="ECO:0000256" key="2">
    <source>
        <dbReference type="ARBA" id="ARBA00010914"/>
    </source>
</evidence>
<gene>
    <name evidence="16" type="ORF">DGAL_LOCUS15832</name>
</gene>
<dbReference type="InterPro" id="IPR001055">
    <property type="entry name" value="Adrenodoxin-like"/>
</dbReference>
<evidence type="ECO:0000256" key="13">
    <source>
        <dbReference type="ARBA" id="ARBA00054507"/>
    </source>
</evidence>
<organism evidence="16 17">
    <name type="scientific">Daphnia galeata</name>
    <dbReference type="NCBI Taxonomy" id="27404"/>
    <lineage>
        <taxon>Eukaryota</taxon>
        <taxon>Metazoa</taxon>
        <taxon>Ecdysozoa</taxon>
        <taxon>Arthropoda</taxon>
        <taxon>Crustacea</taxon>
        <taxon>Branchiopoda</taxon>
        <taxon>Diplostraca</taxon>
        <taxon>Cladocera</taxon>
        <taxon>Anomopoda</taxon>
        <taxon>Daphniidae</taxon>
        <taxon>Daphnia</taxon>
    </lineage>
</organism>
<evidence type="ECO:0000256" key="6">
    <source>
        <dbReference type="ARBA" id="ARBA00022982"/>
    </source>
</evidence>
<dbReference type="InterPro" id="IPR018298">
    <property type="entry name" value="Adrenodoxin_Fe-S_BS"/>
</dbReference>
<dbReference type="GO" id="GO:0009055">
    <property type="term" value="F:electron transfer activity"/>
    <property type="evidence" value="ECO:0007669"/>
    <property type="project" value="TreeGrafter"/>
</dbReference>
<dbReference type="GO" id="GO:0045998">
    <property type="term" value="P:positive regulation of ecdysteroid biosynthetic process"/>
    <property type="evidence" value="ECO:0007669"/>
    <property type="project" value="UniProtKB-ARBA"/>
</dbReference>
<keyword evidence="4" id="KW-0001">2Fe-2S</keyword>
<keyword evidence="14" id="KW-1133">Transmembrane helix</keyword>
<keyword evidence="14" id="KW-0812">Transmembrane</keyword>
<dbReference type="CDD" id="cd00207">
    <property type="entry name" value="fer2"/>
    <property type="match status" value="1"/>
</dbReference>
<evidence type="ECO:0000256" key="1">
    <source>
        <dbReference type="ARBA" id="ARBA00004173"/>
    </source>
</evidence>
<feature type="domain" description="2Fe-2S ferredoxin-type" evidence="15">
    <location>
        <begin position="94"/>
        <end position="199"/>
    </location>
</feature>
<comment type="function">
    <text evidence="13">Required for ecdysteroidogenesis in the prothoracic gland which is necessary for larval to pupal transition.</text>
</comment>
<keyword evidence="6" id="KW-0249">Electron transport</keyword>
<keyword evidence="5" id="KW-0479">Metal-binding</keyword>
<dbReference type="SUPFAM" id="SSF54292">
    <property type="entry name" value="2Fe-2S ferredoxin-like"/>
    <property type="match status" value="1"/>
</dbReference>
<dbReference type="Proteomes" id="UP000789390">
    <property type="component" value="Unassembled WGS sequence"/>
</dbReference>
<keyword evidence="10" id="KW-0753">Steroid metabolism</keyword>
<keyword evidence="17" id="KW-1185">Reference proteome</keyword>
<evidence type="ECO:0000313" key="16">
    <source>
        <dbReference type="EMBL" id="CAH0112120.1"/>
    </source>
</evidence>
<dbReference type="GO" id="GO:0005739">
    <property type="term" value="C:mitochondrion"/>
    <property type="evidence" value="ECO:0007669"/>
    <property type="project" value="UniProtKB-SubCell"/>
</dbReference>
<dbReference type="InterPro" id="IPR012675">
    <property type="entry name" value="Beta-grasp_dom_sf"/>
</dbReference>
<dbReference type="FunFam" id="3.10.20.30:FF:000013">
    <property type="entry name" value="Adrenodoxin, mitochondrial"/>
    <property type="match status" value="1"/>
</dbReference>
<dbReference type="InterPro" id="IPR036010">
    <property type="entry name" value="2Fe-2S_ferredoxin-like_sf"/>
</dbReference>
<evidence type="ECO:0000256" key="4">
    <source>
        <dbReference type="ARBA" id="ARBA00022714"/>
    </source>
</evidence>
<dbReference type="AlphaFoldDB" id="A0A8J2S029"/>
<keyword evidence="11" id="KW-0755">Steroidogenesis</keyword>
<evidence type="ECO:0000313" key="17">
    <source>
        <dbReference type="Proteomes" id="UP000789390"/>
    </source>
</evidence>
<dbReference type="Gene3D" id="3.10.20.30">
    <property type="match status" value="1"/>
</dbReference>
<dbReference type="PRINTS" id="PR00355">
    <property type="entry name" value="ADRENODOXIN"/>
</dbReference>
<evidence type="ECO:0000256" key="10">
    <source>
        <dbReference type="ARBA" id="ARBA00023221"/>
    </source>
</evidence>
<sequence length="205" mass="23127">MSVWTADENDNNNFHRVIFFLLLLLCLRFVCLNCNFLVKMLRALSRLNVTSQRSLFMLKNKESNLHHSLQSVVRHEELSRSFCQSQTTLQKKMISVTFISRDGDSMKVNAKVGDTFLDAAINNDVDLEGFGACEGTLSCSTCHIIFKQEDFDKLPDKPSDEEMDMLDLAYGLCDTSRLGCQITLTESMDGIVVTVPAQVADARNR</sequence>
<evidence type="ECO:0000256" key="8">
    <source>
        <dbReference type="ARBA" id="ARBA00023014"/>
    </source>
</evidence>
<dbReference type="EMBL" id="CAKKLH010000323">
    <property type="protein sequence ID" value="CAH0112120.1"/>
    <property type="molecule type" value="Genomic_DNA"/>
</dbReference>
<dbReference type="Pfam" id="PF00111">
    <property type="entry name" value="Fer2"/>
    <property type="match status" value="1"/>
</dbReference>
<comment type="cofactor">
    <cofactor evidence="12">
        <name>[2Fe-2S] cluster</name>
        <dbReference type="ChEBI" id="CHEBI:190135"/>
    </cofactor>
</comment>
<reference evidence="16" key="1">
    <citation type="submission" date="2021-11" db="EMBL/GenBank/DDBJ databases">
        <authorList>
            <person name="Schell T."/>
        </authorList>
    </citation>
    <scope>NUCLEOTIDE SEQUENCE</scope>
    <source>
        <strain evidence="16">M5</strain>
    </source>
</reference>
<keyword evidence="14" id="KW-0472">Membrane</keyword>
<name>A0A8J2S029_9CRUS</name>
<dbReference type="PANTHER" id="PTHR23426">
    <property type="entry name" value="FERREDOXIN/ADRENODOXIN"/>
    <property type="match status" value="1"/>
</dbReference>
<evidence type="ECO:0000256" key="3">
    <source>
        <dbReference type="ARBA" id="ARBA00022448"/>
    </source>
</evidence>
<protein>
    <recommendedName>
        <fullName evidence="15">2Fe-2S ferredoxin-type domain-containing protein</fullName>
    </recommendedName>
</protein>
<comment type="similarity">
    <text evidence="2">Belongs to the adrenodoxin/putidaredoxin family.</text>
</comment>
<keyword evidence="3" id="KW-0813">Transport</keyword>
<dbReference type="GO" id="GO:0006694">
    <property type="term" value="P:steroid biosynthetic process"/>
    <property type="evidence" value="ECO:0007669"/>
    <property type="project" value="UniProtKB-KW"/>
</dbReference>
<keyword evidence="9" id="KW-0496">Mitochondrion</keyword>
<dbReference type="GO" id="GO:0046872">
    <property type="term" value="F:metal ion binding"/>
    <property type="evidence" value="ECO:0007669"/>
    <property type="project" value="UniProtKB-KW"/>
</dbReference>
<evidence type="ECO:0000256" key="5">
    <source>
        <dbReference type="ARBA" id="ARBA00022723"/>
    </source>
</evidence>
<keyword evidence="8" id="KW-0411">Iron-sulfur</keyword>
<dbReference type="PROSITE" id="PS00814">
    <property type="entry name" value="ADX"/>
    <property type="match status" value="1"/>
</dbReference>
<dbReference type="InterPro" id="IPR001041">
    <property type="entry name" value="2Fe-2S_ferredoxin-type"/>
</dbReference>
<dbReference type="PANTHER" id="PTHR23426:SF76">
    <property type="entry name" value="ADRENODOXIN-LIKE PROTEIN 2, MITOCHONDRIAL"/>
    <property type="match status" value="1"/>
</dbReference>
<evidence type="ECO:0000256" key="11">
    <source>
        <dbReference type="ARBA" id="ARBA00023250"/>
    </source>
</evidence>
<evidence type="ECO:0000256" key="9">
    <source>
        <dbReference type="ARBA" id="ARBA00023128"/>
    </source>
</evidence>
<evidence type="ECO:0000259" key="15">
    <source>
        <dbReference type="PROSITE" id="PS51085"/>
    </source>
</evidence>
<accession>A0A8J2S029</accession>
<dbReference type="GO" id="GO:0140647">
    <property type="term" value="P:P450-containing electron transport chain"/>
    <property type="evidence" value="ECO:0007669"/>
    <property type="project" value="InterPro"/>
</dbReference>
<evidence type="ECO:0000256" key="7">
    <source>
        <dbReference type="ARBA" id="ARBA00023004"/>
    </source>
</evidence>
<keyword evidence="7" id="KW-0408">Iron</keyword>
<evidence type="ECO:0000256" key="14">
    <source>
        <dbReference type="SAM" id="Phobius"/>
    </source>
</evidence>
<comment type="subcellular location">
    <subcellularLocation>
        <location evidence="1">Mitochondrion</location>
    </subcellularLocation>
</comment>
<evidence type="ECO:0000256" key="12">
    <source>
        <dbReference type="ARBA" id="ARBA00034078"/>
    </source>
</evidence>
<proteinExistence type="inferred from homology"/>
<dbReference type="OrthoDB" id="268593at2759"/>
<feature type="transmembrane region" description="Helical" evidence="14">
    <location>
        <begin position="17"/>
        <end position="38"/>
    </location>
</feature>
<dbReference type="GO" id="GO:0051537">
    <property type="term" value="F:2 iron, 2 sulfur cluster binding"/>
    <property type="evidence" value="ECO:0007669"/>
    <property type="project" value="UniProtKB-KW"/>
</dbReference>
<comment type="caution">
    <text evidence="16">The sequence shown here is derived from an EMBL/GenBank/DDBJ whole genome shotgun (WGS) entry which is preliminary data.</text>
</comment>